<proteinExistence type="inferred from homology"/>
<dbReference type="InterPro" id="IPR008580">
    <property type="entry name" value="PPPDE_dom"/>
</dbReference>
<dbReference type="GO" id="GO:0016579">
    <property type="term" value="P:protein deubiquitination"/>
    <property type="evidence" value="ECO:0007669"/>
    <property type="project" value="TreeGrafter"/>
</dbReference>
<dbReference type="KEGG" id="ehx:EMIHUDRAFT_117453"/>
<evidence type="ECO:0000256" key="2">
    <source>
        <dbReference type="ARBA" id="ARBA00022670"/>
    </source>
</evidence>
<evidence type="ECO:0000256" key="1">
    <source>
        <dbReference type="ARBA" id="ARBA00008140"/>
    </source>
</evidence>
<evidence type="ECO:0000313" key="7">
    <source>
        <dbReference type="Proteomes" id="UP000013827"/>
    </source>
</evidence>
<dbReference type="RefSeq" id="XP_005770296.1">
    <property type="nucleotide sequence ID" value="XM_005770239.1"/>
</dbReference>
<dbReference type="STRING" id="2903.R1C6N3"/>
<dbReference type="KEGG" id="ehx:EMIHUDRAFT_102542"/>
<evidence type="ECO:0000256" key="4">
    <source>
        <dbReference type="SAM" id="MobiDB-lite"/>
    </source>
</evidence>
<dbReference type="PANTHER" id="PTHR12378">
    <property type="entry name" value="DESUMOYLATING ISOPEPTIDASE"/>
    <property type="match status" value="1"/>
</dbReference>
<dbReference type="Gene3D" id="3.90.1720.30">
    <property type="entry name" value="PPPDE domains"/>
    <property type="match status" value="1"/>
</dbReference>
<dbReference type="EnsemblProtists" id="EOD17867">
    <property type="protein sequence ID" value="EOD17867"/>
    <property type="gene ID" value="EMIHUDRAFT_102542"/>
</dbReference>
<dbReference type="GO" id="GO:0006508">
    <property type="term" value="P:proteolysis"/>
    <property type="evidence" value="ECO:0007669"/>
    <property type="project" value="UniProtKB-KW"/>
</dbReference>
<feature type="region of interest" description="Disordered" evidence="4">
    <location>
        <begin position="103"/>
        <end position="130"/>
    </location>
</feature>
<dbReference type="RefSeq" id="XP_005773263.1">
    <property type="nucleotide sequence ID" value="XM_005773206.1"/>
</dbReference>
<feature type="compositionally biased region" description="Basic and acidic residues" evidence="4">
    <location>
        <begin position="387"/>
        <end position="396"/>
    </location>
</feature>
<dbReference type="Proteomes" id="UP000013827">
    <property type="component" value="Unassembled WGS sequence"/>
</dbReference>
<evidence type="ECO:0000313" key="6">
    <source>
        <dbReference type="EnsemblProtists" id="EOD20834"/>
    </source>
</evidence>
<dbReference type="PaxDb" id="2903-EOD17867"/>
<protein>
    <recommendedName>
        <fullName evidence="5">PPPDE domain-containing protein</fullName>
    </recommendedName>
</protein>
<comment type="similarity">
    <text evidence="1">Belongs to the DeSI family.</text>
</comment>
<dbReference type="EnsemblProtists" id="EOD20834">
    <property type="protein sequence ID" value="EOD20834"/>
    <property type="gene ID" value="EMIHUDRAFT_117453"/>
</dbReference>
<dbReference type="GeneID" id="17263896"/>
<dbReference type="InterPro" id="IPR042266">
    <property type="entry name" value="PPPDE_sf"/>
</dbReference>
<feature type="domain" description="PPPDE" evidence="5">
    <location>
        <begin position="279"/>
        <end position="365"/>
    </location>
</feature>
<organism evidence="6 7">
    <name type="scientific">Emiliania huxleyi (strain CCMP1516)</name>
    <dbReference type="NCBI Taxonomy" id="280463"/>
    <lineage>
        <taxon>Eukaryota</taxon>
        <taxon>Haptista</taxon>
        <taxon>Haptophyta</taxon>
        <taxon>Prymnesiophyceae</taxon>
        <taxon>Isochrysidales</taxon>
        <taxon>Noelaerhabdaceae</taxon>
        <taxon>Emiliania</taxon>
    </lineage>
</organism>
<accession>A0A0D3JBE9</accession>
<dbReference type="HOGENOM" id="CLU_632288_0_0_1"/>
<dbReference type="GeneID" id="17266378"/>
<dbReference type="GO" id="GO:0101005">
    <property type="term" value="F:deubiquitinase activity"/>
    <property type="evidence" value="ECO:0007669"/>
    <property type="project" value="TreeGrafter"/>
</dbReference>
<dbReference type="PANTHER" id="PTHR12378:SF9">
    <property type="entry name" value="OS06G0107000 PROTEIN"/>
    <property type="match status" value="1"/>
</dbReference>
<keyword evidence="7" id="KW-1185">Reference proteome</keyword>
<dbReference type="AlphaFoldDB" id="A0A0D3JBE9"/>
<reference evidence="7" key="1">
    <citation type="journal article" date="2013" name="Nature">
        <title>Pan genome of the phytoplankton Emiliania underpins its global distribution.</title>
        <authorList>
            <person name="Read B.A."/>
            <person name="Kegel J."/>
            <person name="Klute M.J."/>
            <person name="Kuo A."/>
            <person name="Lefebvre S.C."/>
            <person name="Maumus F."/>
            <person name="Mayer C."/>
            <person name="Miller J."/>
            <person name="Monier A."/>
            <person name="Salamov A."/>
            <person name="Young J."/>
            <person name="Aguilar M."/>
            <person name="Claverie J.M."/>
            <person name="Frickenhaus S."/>
            <person name="Gonzalez K."/>
            <person name="Herman E.K."/>
            <person name="Lin Y.C."/>
            <person name="Napier J."/>
            <person name="Ogata H."/>
            <person name="Sarno A.F."/>
            <person name="Shmutz J."/>
            <person name="Schroeder D."/>
            <person name="de Vargas C."/>
            <person name="Verret F."/>
            <person name="von Dassow P."/>
            <person name="Valentin K."/>
            <person name="Van de Peer Y."/>
            <person name="Wheeler G."/>
            <person name="Dacks J.B."/>
            <person name="Delwiche C.F."/>
            <person name="Dyhrman S.T."/>
            <person name="Glockner G."/>
            <person name="John U."/>
            <person name="Richards T."/>
            <person name="Worden A.Z."/>
            <person name="Zhang X."/>
            <person name="Grigoriev I.V."/>
            <person name="Allen A.E."/>
            <person name="Bidle K."/>
            <person name="Borodovsky M."/>
            <person name="Bowler C."/>
            <person name="Brownlee C."/>
            <person name="Cock J.M."/>
            <person name="Elias M."/>
            <person name="Gladyshev V.N."/>
            <person name="Groth M."/>
            <person name="Guda C."/>
            <person name="Hadaegh A."/>
            <person name="Iglesias-Rodriguez M.D."/>
            <person name="Jenkins J."/>
            <person name="Jones B.M."/>
            <person name="Lawson T."/>
            <person name="Leese F."/>
            <person name="Lindquist E."/>
            <person name="Lobanov A."/>
            <person name="Lomsadze A."/>
            <person name="Malik S.B."/>
            <person name="Marsh M.E."/>
            <person name="Mackinder L."/>
            <person name="Mock T."/>
            <person name="Mueller-Roeber B."/>
            <person name="Pagarete A."/>
            <person name="Parker M."/>
            <person name="Probert I."/>
            <person name="Quesneville H."/>
            <person name="Raines C."/>
            <person name="Rensing S.A."/>
            <person name="Riano-Pachon D.M."/>
            <person name="Richier S."/>
            <person name="Rokitta S."/>
            <person name="Shiraiwa Y."/>
            <person name="Soanes D.M."/>
            <person name="van der Giezen M."/>
            <person name="Wahlund T.M."/>
            <person name="Williams B."/>
            <person name="Wilson W."/>
            <person name="Wolfe G."/>
            <person name="Wurch L.L."/>
        </authorList>
    </citation>
    <scope>NUCLEOTIDE SEQUENCE</scope>
</reference>
<sequence length="434" mass="46924">MPAGAAKMWLQDMWRRRGLLDEGGDIDAAVQRQCQQSWFLRRNASTPNGPRTSSPETSWFLRRNQVALPPAPRAGRNVTPAALRQRTSGYFLNSRGHVVVEGRASPSKTRGLRTAPVEKSTLSGPATPLRRSASWLSGRVPEGRPAAPSPVPCGLPPAHSDGGVTALLPAWREEEAGAAFLTVYDLCPCWNSCCGHPMGVGVYHSGLEIDGLEYTYDRQPGRRCGGHLGDPSYAGCDASCGVDESGGGGVAEVTVPFASRKVTRAASTAWRSRELEWDCGVAWHPPYHTDRSMAASLPLRARLPLGVSKRELHDSHQALRALATLEWTMDDYEITEHNCHHWVAAACAELGLEPPPRWLNRAANILGFFAGANESGQHAPPNNHRSPRVDATDDRPASWPSATANCGGRRHSGGGESQPLLGRAASVSEHEWEV</sequence>
<keyword evidence="3" id="KW-0378">Hydrolase</keyword>
<evidence type="ECO:0000256" key="3">
    <source>
        <dbReference type="ARBA" id="ARBA00022801"/>
    </source>
</evidence>
<reference evidence="6" key="2">
    <citation type="submission" date="2024-10" db="UniProtKB">
        <authorList>
            <consortium name="EnsemblProtists"/>
        </authorList>
    </citation>
    <scope>IDENTIFICATION</scope>
</reference>
<feature type="region of interest" description="Disordered" evidence="4">
    <location>
        <begin position="374"/>
        <end position="434"/>
    </location>
</feature>
<name>A0A0D3JBE9_EMIH1</name>
<keyword evidence="2" id="KW-0645">Protease</keyword>
<evidence type="ECO:0000259" key="5">
    <source>
        <dbReference type="Pfam" id="PF05903"/>
    </source>
</evidence>
<dbReference type="Pfam" id="PF05903">
    <property type="entry name" value="Peptidase_C97"/>
    <property type="match status" value="1"/>
</dbReference>